<dbReference type="SUPFAM" id="SSF56112">
    <property type="entry name" value="Protein kinase-like (PK-like)"/>
    <property type="match status" value="1"/>
</dbReference>
<dbReference type="InterPro" id="IPR011009">
    <property type="entry name" value="Kinase-like_dom_sf"/>
</dbReference>
<dbReference type="GO" id="GO:0004674">
    <property type="term" value="F:protein serine/threonine kinase activity"/>
    <property type="evidence" value="ECO:0007669"/>
    <property type="project" value="UniProtKB-KW"/>
</dbReference>
<evidence type="ECO:0000256" key="5">
    <source>
        <dbReference type="PROSITE-ProRule" id="PRU10141"/>
    </source>
</evidence>
<dbReference type="SMART" id="SM00220">
    <property type="entry name" value="S_TKc"/>
    <property type="match status" value="1"/>
</dbReference>
<dbReference type="GO" id="GO:0005524">
    <property type="term" value="F:ATP binding"/>
    <property type="evidence" value="ECO:0007669"/>
    <property type="project" value="UniProtKB-UniRule"/>
</dbReference>
<dbReference type="InterPro" id="IPR017441">
    <property type="entry name" value="Protein_kinase_ATP_BS"/>
</dbReference>
<dbReference type="PROSITE" id="PS00107">
    <property type="entry name" value="PROTEIN_KINASE_ATP"/>
    <property type="match status" value="1"/>
</dbReference>
<evidence type="ECO:0000259" key="6">
    <source>
        <dbReference type="PROSITE" id="PS50011"/>
    </source>
</evidence>
<gene>
    <name evidence="7" type="ORF">SG35_011345</name>
</gene>
<dbReference type="Gene3D" id="3.30.200.20">
    <property type="entry name" value="Phosphorylase Kinase, domain 1"/>
    <property type="match status" value="1"/>
</dbReference>
<proteinExistence type="predicted"/>
<reference evidence="7 8" key="2">
    <citation type="journal article" date="2022" name="Mar. Drugs">
        <title>Bioassay-Guided Fractionation Leads to the Detection of Cholic Acid Generated by the Rare Thalassomonas sp.</title>
        <authorList>
            <person name="Pheiffer F."/>
            <person name="Schneider Y.K."/>
            <person name="Hansen E.H."/>
            <person name="Andersen J.H."/>
            <person name="Isaksson J."/>
            <person name="Busche T."/>
            <person name="R C."/>
            <person name="Kalinowski J."/>
            <person name="Zyl L.V."/>
            <person name="Trindade M."/>
        </authorList>
    </citation>
    <scope>NUCLEOTIDE SEQUENCE [LARGE SCALE GENOMIC DNA]</scope>
    <source>
        <strain evidence="7 8">A5K-106</strain>
    </source>
</reference>
<evidence type="ECO:0000256" key="1">
    <source>
        <dbReference type="ARBA" id="ARBA00022679"/>
    </source>
</evidence>
<dbReference type="Pfam" id="PF00069">
    <property type="entry name" value="Pkinase"/>
    <property type="match status" value="1"/>
</dbReference>
<protein>
    <submittedName>
        <fullName evidence="7">Serine/threonine protein kinase</fullName>
    </submittedName>
</protein>
<dbReference type="Gene3D" id="1.10.510.10">
    <property type="entry name" value="Transferase(Phosphotransferase) domain 1"/>
    <property type="match status" value="1"/>
</dbReference>
<dbReference type="CDD" id="cd14014">
    <property type="entry name" value="STKc_PknB_like"/>
    <property type="match status" value="1"/>
</dbReference>
<evidence type="ECO:0000313" key="7">
    <source>
        <dbReference type="EMBL" id="WDE01173.1"/>
    </source>
</evidence>
<feature type="domain" description="Protein kinase" evidence="6">
    <location>
        <begin position="40"/>
        <end position="380"/>
    </location>
</feature>
<dbReference type="PROSITE" id="PS50011">
    <property type="entry name" value="PROTEIN_KINASE_DOM"/>
    <property type="match status" value="1"/>
</dbReference>
<evidence type="ECO:0000256" key="3">
    <source>
        <dbReference type="ARBA" id="ARBA00022777"/>
    </source>
</evidence>
<keyword evidence="3 7" id="KW-0418">Kinase</keyword>
<dbReference type="Proteomes" id="UP000032568">
    <property type="component" value="Chromosome"/>
</dbReference>
<organism evidence="7 8">
    <name type="scientific">Thalassomonas actiniarum</name>
    <dbReference type="NCBI Taxonomy" id="485447"/>
    <lineage>
        <taxon>Bacteria</taxon>
        <taxon>Pseudomonadati</taxon>
        <taxon>Pseudomonadota</taxon>
        <taxon>Gammaproteobacteria</taxon>
        <taxon>Alteromonadales</taxon>
        <taxon>Colwelliaceae</taxon>
        <taxon>Thalassomonas</taxon>
    </lineage>
</organism>
<name>A0AAE9YUQ5_9GAMM</name>
<sequence length="661" mass="74586">MEKNNPGTPVADDKTLVAGITSNKTQAHINLVGKCFNNRYLIESQIGNGGMSDIYRAKDLHLEAEGIDEPYVAIKVLQQEFSQRSEAKQLLIKEARKTQQLSHPNIIRVYDVDADGDYHFMVMEWLDGEPLDQVIKRSKPLGLPFKGVLKLLQQIAAALIHAHKVGIVHTDLKPSNIILTRGGDIKVFDFGVARAMQLNVDQYAMPDKQHTTPHSGYTPAYASLEQLEGEPPCIADDIYAFSCIIYELLTGKHPYQRVAANKVDPKKIPLVKPKHINFYYWLTLKKGLALNKAERSGDVNDMLKIFSRCLWPKILATAAGLVLFVGVAQVYQTQEQTIESLSQGVAENTSKQAQLSTFEQLTTLELLSQLDDIPREHALIKQGLLRSHQQKIIDIVEQKIEQVPKDPHGVYKNYDDIEVILADALVIFPDSMRLMQMLDGQRTSRLSIVDALAERLNLLLVQGRYQESGDNHIPRLVEDLNFLDTGFEFQPDEQAFILYQENFERALLQHDVNEITVLIGVGELVFNHVPEAESLLAFGKSMKTSVAKLAAYNEKIANGRVADYPYQAAEIFYQKTFEQFGAELQGIEDHTQLTLIDENVAELAKLLPANFEPLVRIEKRIAGLYLRHANLLMDKKHYKAAQKLVKRGNELYDQINQISVL</sequence>
<dbReference type="PANTHER" id="PTHR43289:SF34">
    <property type="entry name" value="SERINE_THREONINE-PROTEIN KINASE YBDM-RELATED"/>
    <property type="match status" value="1"/>
</dbReference>
<dbReference type="InterPro" id="IPR000719">
    <property type="entry name" value="Prot_kinase_dom"/>
</dbReference>
<keyword evidence="1" id="KW-0808">Transferase</keyword>
<dbReference type="PROSITE" id="PS00108">
    <property type="entry name" value="PROTEIN_KINASE_ST"/>
    <property type="match status" value="1"/>
</dbReference>
<evidence type="ECO:0000256" key="4">
    <source>
        <dbReference type="ARBA" id="ARBA00022840"/>
    </source>
</evidence>
<keyword evidence="7" id="KW-0723">Serine/threonine-protein kinase</keyword>
<dbReference type="PANTHER" id="PTHR43289">
    <property type="entry name" value="MITOGEN-ACTIVATED PROTEIN KINASE KINASE KINASE 20-RELATED"/>
    <property type="match status" value="1"/>
</dbReference>
<reference evidence="7 8" key="1">
    <citation type="journal article" date="2015" name="Genome Announc.">
        <title>Draft Genome Sequences of Marine Isolates of Thalassomonas viridans and Thalassomonas actiniarum.</title>
        <authorList>
            <person name="Olonade I."/>
            <person name="van Zyl L.J."/>
            <person name="Trindade M."/>
        </authorList>
    </citation>
    <scope>NUCLEOTIDE SEQUENCE [LARGE SCALE GENOMIC DNA]</scope>
    <source>
        <strain evidence="7 8">A5K-106</strain>
    </source>
</reference>
<dbReference type="AlphaFoldDB" id="A0AAE9YUQ5"/>
<dbReference type="KEGG" id="tact:SG35_011345"/>
<feature type="binding site" evidence="5">
    <location>
        <position position="75"/>
    </location>
    <ligand>
        <name>ATP</name>
        <dbReference type="ChEBI" id="CHEBI:30616"/>
    </ligand>
</feature>
<evidence type="ECO:0000256" key="2">
    <source>
        <dbReference type="ARBA" id="ARBA00022741"/>
    </source>
</evidence>
<keyword evidence="2 5" id="KW-0547">Nucleotide-binding</keyword>
<dbReference type="InterPro" id="IPR008271">
    <property type="entry name" value="Ser/Thr_kinase_AS"/>
</dbReference>
<dbReference type="RefSeq" id="WP_044831473.1">
    <property type="nucleotide sequence ID" value="NZ_CP059735.1"/>
</dbReference>
<keyword evidence="4 5" id="KW-0067">ATP-binding</keyword>
<keyword evidence="8" id="KW-1185">Reference proteome</keyword>
<accession>A0AAE9YUQ5</accession>
<dbReference type="EMBL" id="CP059735">
    <property type="protein sequence ID" value="WDE01173.1"/>
    <property type="molecule type" value="Genomic_DNA"/>
</dbReference>
<evidence type="ECO:0000313" key="8">
    <source>
        <dbReference type="Proteomes" id="UP000032568"/>
    </source>
</evidence>